<evidence type="ECO:0000256" key="4">
    <source>
        <dbReference type="ARBA" id="ARBA00022741"/>
    </source>
</evidence>
<accession>A0ABQ0EDS3</accession>
<keyword evidence="5 13" id="KW-0418">Kinase</keyword>
<dbReference type="Gene3D" id="3.30.200.20">
    <property type="entry name" value="Phosphorylase Kinase, domain 1"/>
    <property type="match status" value="1"/>
</dbReference>
<dbReference type="Gene3D" id="1.10.510.10">
    <property type="entry name" value="Transferase(Phosphotransferase) domain 1"/>
    <property type="match status" value="1"/>
</dbReference>
<dbReference type="InterPro" id="IPR011009">
    <property type="entry name" value="Kinase-like_dom_sf"/>
</dbReference>
<keyword evidence="4 9" id="KW-0547">Nucleotide-binding</keyword>
<feature type="compositionally biased region" description="Low complexity" evidence="11">
    <location>
        <begin position="99"/>
        <end position="111"/>
    </location>
</feature>
<dbReference type="PROSITE" id="PS50011">
    <property type="entry name" value="PROTEIN_KINASE_DOM"/>
    <property type="match status" value="1"/>
</dbReference>
<feature type="compositionally biased region" description="Basic residues" evidence="11">
    <location>
        <begin position="112"/>
        <end position="127"/>
    </location>
</feature>
<organism evidence="13 14">
    <name type="scientific">Apodemus speciosus</name>
    <name type="common">Large Japanese field mouse</name>
    <dbReference type="NCBI Taxonomy" id="105296"/>
    <lineage>
        <taxon>Eukaryota</taxon>
        <taxon>Metazoa</taxon>
        <taxon>Chordata</taxon>
        <taxon>Craniata</taxon>
        <taxon>Vertebrata</taxon>
        <taxon>Euteleostomi</taxon>
        <taxon>Mammalia</taxon>
        <taxon>Eutheria</taxon>
        <taxon>Euarchontoglires</taxon>
        <taxon>Glires</taxon>
        <taxon>Rodentia</taxon>
        <taxon>Myomorpha</taxon>
        <taxon>Muroidea</taxon>
        <taxon>Muridae</taxon>
        <taxon>Murinae</taxon>
        <taxon>Apodemus</taxon>
    </lineage>
</organism>
<dbReference type="SUPFAM" id="SSF56112">
    <property type="entry name" value="Protein kinase-like (PK-like)"/>
    <property type="match status" value="1"/>
</dbReference>
<keyword evidence="7" id="KW-0829">Tyrosine-protein kinase</keyword>
<dbReference type="InterPro" id="IPR008271">
    <property type="entry name" value="Ser/Thr_kinase_AS"/>
</dbReference>
<sequence length="376" mass="44364">MRHLKRTYCPDWDERDWHYGTWRSSSSHKRKKRSRSSAREHKRCKYDHSKTTDSYYLESRPIHEKAYHSRRYVDEYRNDYMGYEPGYVCGEPASRYQNHSSKSSGRSGRSSYKSKHRSHHHTSHRRSHGYEIVDTLGEGAFGKVVECIDHKVGGRRVAVKIVKNVDRYCEAAQSEIQVLEHLNKTDPHSTFRCVQMLEWFEHRGHICIVFELLGLSTYDFIKENSFLPFRMDHIRKMAYQICRSVNFLHSNKLTHTDLKPENILFVKSDYTEAYNPKMKRDERTIVNPDIKVVDFGSATYDDEHHSTLVSTRHYRAPEVILALGWSQPCDVWSIGCILIEYYLGFTVFPGNANISIMIGLDWDEIQFCWQICFRLL</sequence>
<evidence type="ECO:0000256" key="8">
    <source>
        <dbReference type="ARBA" id="ARBA00037966"/>
    </source>
</evidence>
<keyword evidence="6 9" id="KW-0067">ATP-binding</keyword>
<evidence type="ECO:0000256" key="6">
    <source>
        <dbReference type="ARBA" id="ARBA00022840"/>
    </source>
</evidence>
<proteinExistence type="inferred from homology"/>
<evidence type="ECO:0000256" key="10">
    <source>
        <dbReference type="RuleBase" id="RU000304"/>
    </source>
</evidence>
<feature type="compositionally biased region" description="Basic residues" evidence="11">
    <location>
        <begin position="26"/>
        <end position="45"/>
    </location>
</feature>
<dbReference type="PROSITE" id="PS00107">
    <property type="entry name" value="PROTEIN_KINASE_ATP"/>
    <property type="match status" value="1"/>
</dbReference>
<evidence type="ECO:0000256" key="3">
    <source>
        <dbReference type="ARBA" id="ARBA00022679"/>
    </source>
</evidence>
<reference evidence="13 14" key="1">
    <citation type="submission" date="2024-08" db="EMBL/GenBank/DDBJ databases">
        <title>The draft genome of Apodemus speciosus.</title>
        <authorList>
            <person name="Nabeshima K."/>
            <person name="Suzuki S."/>
            <person name="Onuma M."/>
        </authorList>
    </citation>
    <scope>NUCLEOTIDE SEQUENCE [LARGE SCALE GENOMIC DNA]</scope>
    <source>
        <strain evidence="13">IB14-021</strain>
    </source>
</reference>
<evidence type="ECO:0000259" key="12">
    <source>
        <dbReference type="PROSITE" id="PS50011"/>
    </source>
</evidence>
<evidence type="ECO:0000256" key="5">
    <source>
        <dbReference type="ARBA" id="ARBA00022777"/>
    </source>
</evidence>
<dbReference type="EMBL" id="BAAFST010000001">
    <property type="protein sequence ID" value="GAB1284992.1"/>
    <property type="molecule type" value="Genomic_DNA"/>
</dbReference>
<protein>
    <recommendedName>
        <fullName evidence="1">dual-specificity kinase</fullName>
        <ecNumber evidence="1">2.7.12.1</ecNumber>
    </recommendedName>
</protein>
<feature type="binding site" evidence="9">
    <location>
        <position position="160"/>
    </location>
    <ligand>
        <name>ATP</name>
        <dbReference type="ChEBI" id="CHEBI:30616"/>
    </ligand>
</feature>
<evidence type="ECO:0000256" key="2">
    <source>
        <dbReference type="ARBA" id="ARBA00022527"/>
    </source>
</evidence>
<feature type="region of interest" description="Disordered" evidence="11">
    <location>
        <begin position="23"/>
        <end position="46"/>
    </location>
</feature>
<comment type="caution">
    <text evidence="13">The sequence shown here is derived from an EMBL/GenBank/DDBJ whole genome shotgun (WGS) entry which is preliminary data.</text>
</comment>
<feature type="domain" description="Protein kinase" evidence="12">
    <location>
        <begin position="130"/>
        <end position="376"/>
    </location>
</feature>
<dbReference type="PROSITE" id="PS00108">
    <property type="entry name" value="PROTEIN_KINASE_ST"/>
    <property type="match status" value="1"/>
</dbReference>
<keyword evidence="3" id="KW-0808">Transferase</keyword>
<dbReference type="InterPro" id="IPR051175">
    <property type="entry name" value="CLK_kinases"/>
</dbReference>
<evidence type="ECO:0000256" key="1">
    <source>
        <dbReference type="ARBA" id="ARBA00013203"/>
    </source>
</evidence>
<dbReference type="Pfam" id="PF00069">
    <property type="entry name" value="Pkinase"/>
    <property type="match status" value="1"/>
</dbReference>
<feature type="region of interest" description="Disordered" evidence="11">
    <location>
        <begin position="92"/>
        <end position="129"/>
    </location>
</feature>
<evidence type="ECO:0000256" key="9">
    <source>
        <dbReference type="PROSITE-ProRule" id="PRU10141"/>
    </source>
</evidence>
<dbReference type="Proteomes" id="UP001623349">
    <property type="component" value="Unassembled WGS sequence"/>
</dbReference>
<evidence type="ECO:0000313" key="14">
    <source>
        <dbReference type="Proteomes" id="UP001623349"/>
    </source>
</evidence>
<keyword evidence="14" id="KW-1185">Reference proteome</keyword>
<dbReference type="InterPro" id="IPR000719">
    <property type="entry name" value="Prot_kinase_dom"/>
</dbReference>
<keyword evidence="2 10" id="KW-0723">Serine/threonine-protein kinase</keyword>
<dbReference type="InterPro" id="IPR017441">
    <property type="entry name" value="Protein_kinase_ATP_BS"/>
</dbReference>
<gene>
    <name evidence="13" type="ORF">APTSU1_000022200</name>
</gene>
<evidence type="ECO:0000256" key="11">
    <source>
        <dbReference type="SAM" id="MobiDB-lite"/>
    </source>
</evidence>
<dbReference type="GO" id="GO:0016301">
    <property type="term" value="F:kinase activity"/>
    <property type="evidence" value="ECO:0007669"/>
    <property type="project" value="UniProtKB-KW"/>
</dbReference>
<dbReference type="SMART" id="SM00220">
    <property type="entry name" value="S_TKc"/>
    <property type="match status" value="1"/>
</dbReference>
<dbReference type="PANTHER" id="PTHR45646:SF4">
    <property type="entry name" value="DUAL SPECIFICITY PROTEIN KINASE CLK1"/>
    <property type="match status" value="1"/>
</dbReference>
<evidence type="ECO:0000313" key="13">
    <source>
        <dbReference type="EMBL" id="GAB1284992.1"/>
    </source>
</evidence>
<dbReference type="EC" id="2.7.12.1" evidence="1"/>
<dbReference type="PANTHER" id="PTHR45646">
    <property type="entry name" value="SERINE/THREONINE-PROTEIN KINASE DOA-RELATED"/>
    <property type="match status" value="1"/>
</dbReference>
<evidence type="ECO:0000256" key="7">
    <source>
        <dbReference type="ARBA" id="ARBA00023137"/>
    </source>
</evidence>
<comment type="similarity">
    <text evidence="8">Belongs to the protein kinase superfamily. CMGC Ser/Thr protein kinase family. Lammer subfamily.</text>
</comment>
<name>A0ABQ0EDS3_APOSI</name>